<reference evidence="4" key="1">
    <citation type="journal article" date="2013" name="Genome Announc.">
        <title>Draft genome sequence of the grapevine dieback fungus Eutypa lata UCR-EL1.</title>
        <authorList>
            <person name="Blanco-Ulate B."/>
            <person name="Rolshausen P.E."/>
            <person name="Cantu D."/>
        </authorList>
    </citation>
    <scope>NUCLEOTIDE SEQUENCE [LARGE SCALE GENOMIC DNA]</scope>
    <source>
        <strain evidence="4">UCR-EL1</strain>
    </source>
</reference>
<name>M7TCZ4_EUTLA</name>
<evidence type="ECO:0000259" key="2">
    <source>
        <dbReference type="Pfam" id="PF14856"/>
    </source>
</evidence>
<accession>M7TCZ4</accession>
<keyword evidence="1" id="KW-0732">Signal</keyword>
<dbReference type="STRING" id="1287681.M7TCZ4"/>
<dbReference type="OMA" id="WAPDEEN"/>
<dbReference type="Pfam" id="PF14856">
    <property type="entry name" value="Hce2"/>
    <property type="match status" value="1"/>
</dbReference>
<dbReference type="OrthoDB" id="4723556at2759"/>
<evidence type="ECO:0000256" key="1">
    <source>
        <dbReference type="SAM" id="SignalP"/>
    </source>
</evidence>
<feature type="signal peptide" evidence="1">
    <location>
        <begin position="1"/>
        <end position="18"/>
    </location>
</feature>
<feature type="chain" id="PRO_5004085611" evidence="1">
    <location>
        <begin position="19"/>
        <end position="176"/>
    </location>
</feature>
<dbReference type="EMBL" id="KB707048">
    <property type="protein sequence ID" value="EMR64545.1"/>
    <property type="molecule type" value="Genomic_DNA"/>
</dbReference>
<keyword evidence="4" id="KW-1185">Reference proteome</keyword>
<gene>
    <name evidence="3" type="ORF">UCREL1_8497</name>
</gene>
<dbReference type="KEGG" id="ela:UCREL1_8497"/>
<dbReference type="InterPro" id="IPR029226">
    <property type="entry name" value="Ecp2-like"/>
</dbReference>
<organism evidence="3 4">
    <name type="scientific">Eutypa lata (strain UCR-EL1)</name>
    <name type="common">Grapevine dieback disease fungus</name>
    <name type="synonym">Eutypa armeniacae</name>
    <dbReference type="NCBI Taxonomy" id="1287681"/>
    <lineage>
        <taxon>Eukaryota</taxon>
        <taxon>Fungi</taxon>
        <taxon>Dikarya</taxon>
        <taxon>Ascomycota</taxon>
        <taxon>Pezizomycotina</taxon>
        <taxon>Sordariomycetes</taxon>
        <taxon>Xylariomycetidae</taxon>
        <taxon>Xylariales</taxon>
        <taxon>Diatrypaceae</taxon>
        <taxon>Eutypa</taxon>
    </lineage>
</organism>
<dbReference type="HOGENOM" id="CLU_1525144_0_0_1"/>
<dbReference type="Proteomes" id="UP000012174">
    <property type="component" value="Unassembled WGS sequence"/>
</dbReference>
<protein>
    <submittedName>
        <fullName evidence="3">Putative class v protein</fullName>
    </submittedName>
</protein>
<sequence>MHIQALVGTALLAGGTLAYHMESPVGPRGKGPITWSRVDEYRWPMDLCGESTFEDKTNHDKSPLTADCEKVISELAAHDNSVVYGGGWAPDEENIEQYVGAHTAGTCTFGFRPQAYGSTYYKVGYTDIVDVMRDALARFGDGQRVGAAGRFDCVNDDSQRSPLGPTLWKIWDVNHP</sequence>
<evidence type="ECO:0000313" key="3">
    <source>
        <dbReference type="EMBL" id="EMR64545.1"/>
    </source>
</evidence>
<evidence type="ECO:0000313" key="4">
    <source>
        <dbReference type="Proteomes" id="UP000012174"/>
    </source>
</evidence>
<feature type="domain" description="Ecp2 effector protein-like" evidence="2">
    <location>
        <begin position="48"/>
        <end position="153"/>
    </location>
</feature>
<dbReference type="AlphaFoldDB" id="M7TCZ4"/>
<proteinExistence type="predicted"/>